<organism evidence="2">
    <name type="scientific">bioreactor metagenome</name>
    <dbReference type="NCBI Taxonomy" id="1076179"/>
    <lineage>
        <taxon>unclassified sequences</taxon>
        <taxon>metagenomes</taxon>
        <taxon>ecological metagenomes</taxon>
    </lineage>
</organism>
<sequence length="453" mass="52134">MDLFSNPFHILGASTRDNRHRISELADERSLLFDPNSCMEARSDLTNPRKRLSVEVAWLPGIAPNRVEELLEYVKSSPEDLINIDKIPPLPRCNLLVCALANLPDFNEDVLFEWILDFSWEFERVDPEAVLKEINEERLVSGFPEVSDVSFIEAEIQERRKYYSKIIKTVLDKLTPKEIVNTITELVDWVTNKGREQGPILVYDLVDSYEIEAQEFLDKEERNIKLLVERIHVSVDEKKPDSLLAQMVNQLIQTVKNWDFVAQPIQVSANSRGLDHDASLCVSRLVRELAIHLFNEHDKLDYSQKITSMLQEVFAEVGKVAESTAEDKEILDKIADERKRKKAKKTLELFTGYNERSFGNLKPIDYAPTLYTINGCGAMLWGSTGYNPLTGQYIATYYFVLFFIPIFPIGRYLVSNNGKEYRFFGKLPLRLFDKLHIAILIGLIAALLFFDMQ</sequence>
<protein>
    <submittedName>
        <fullName evidence="2">Uncharacterized protein</fullName>
    </submittedName>
</protein>
<dbReference type="EMBL" id="VSSQ01000997">
    <property type="protein sequence ID" value="MPM03970.1"/>
    <property type="molecule type" value="Genomic_DNA"/>
</dbReference>
<feature type="transmembrane region" description="Helical" evidence="1">
    <location>
        <begin position="395"/>
        <end position="414"/>
    </location>
</feature>
<keyword evidence="1" id="KW-1133">Transmembrane helix</keyword>
<name>A0A644WJM1_9ZZZZ</name>
<accession>A0A644WJM1</accession>
<keyword evidence="1" id="KW-0472">Membrane</keyword>
<gene>
    <name evidence="2" type="ORF">SDC9_50237</name>
</gene>
<proteinExistence type="predicted"/>
<feature type="transmembrane region" description="Helical" evidence="1">
    <location>
        <begin position="435"/>
        <end position="452"/>
    </location>
</feature>
<reference evidence="2" key="1">
    <citation type="submission" date="2019-08" db="EMBL/GenBank/DDBJ databases">
        <authorList>
            <person name="Kucharzyk K."/>
            <person name="Murdoch R.W."/>
            <person name="Higgins S."/>
            <person name="Loffler F."/>
        </authorList>
    </citation>
    <scope>NUCLEOTIDE SEQUENCE</scope>
</reference>
<keyword evidence="1" id="KW-0812">Transmembrane</keyword>
<dbReference type="AlphaFoldDB" id="A0A644WJM1"/>
<comment type="caution">
    <text evidence="2">The sequence shown here is derived from an EMBL/GenBank/DDBJ whole genome shotgun (WGS) entry which is preliminary data.</text>
</comment>
<evidence type="ECO:0000313" key="2">
    <source>
        <dbReference type="EMBL" id="MPM03970.1"/>
    </source>
</evidence>
<evidence type="ECO:0000256" key="1">
    <source>
        <dbReference type="SAM" id="Phobius"/>
    </source>
</evidence>